<accession>A0A835WEW2</accession>
<dbReference type="EMBL" id="JAEHOC010000001">
    <property type="protein sequence ID" value="KAG2446172.1"/>
    <property type="molecule type" value="Genomic_DNA"/>
</dbReference>
<dbReference type="AlphaFoldDB" id="A0A835WEW2"/>
<evidence type="ECO:0000256" key="1">
    <source>
        <dbReference type="SAM" id="MobiDB-lite"/>
    </source>
</evidence>
<feature type="region of interest" description="Disordered" evidence="1">
    <location>
        <begin position="412"/>
        <end position="439"/>
    </location>
</feature>
<gene>
    <name evidence="2" type="ORF">HXX76_000766</name>
</gene>
<feature type="region of interest" description="Disordered" evidence="1">
    <location>
        <begin position="263"/>
        <end position="301"/>
    </location>
</feature>
<proteinExistence type="predicted"/>
<evidence type="ECO:0000313" key="3">
    <source>
        <dbReference type="Proteomes" id="UP000650467"/>
    </source>
</evidence>
<dbReference type="Proteomes" id="UP000650467">
    <property type="component" value="Unassembled WGS sequence"/>
</dbReference>
<dbReference type="OrthoDB" id="539966at2759"/>
<name>A0A835WEW2_CHLIN</name>
<evidence type="ECO:0000313" key="2">
    <source>
        <dbReference type="EMBL" id="KAG2446172.1"/>
    </source>
</evidence>
<comment type="caution">
    <text evidence="2">The sequence shown here is derived from an EMBL/GenBank/DDBJ whole genome shotgun (WGS) entry which is preliminary data.</text>
</comment>
<reference evidence="2" key="1">
    <citation type="journal article" date="2020" name="bioRxiv">
        <title>Comparative genomics of Chlamydomonas.</title>
        <authorList>
            <person name="Craig R.J."/>
            <person name="Hasan A.R."/>
            <person name="Ness R.W."/>
            <person name="Keightley P.D."/>
        </authorList>
    </citation>
    <scope>NUCLEOTIDE SEQUENCE</scope>
    <source>
        <strain evidence="2">SAG 7.73</strain>
    </source>
</reference>
<sequence length="498" mass="49122">MPRLTRQIQAAVRKAQQNGSAFASPLEKIVKQANNELYRQLGIPNVIKLGQSTSGGPSKDRGYAGQAATPGWTGLGVLGQALSKLAWQGGILEVSSPGLQGWDVARQLAAWRASDSRVLWLQLEPAAAAASANTLAEPAVSEGPSLTVQRWPVASPADSRAALQHLVRAVRSQHFALVVLDSVPALAPPLPGAGARARAAAAAGQAAPAPSAAAAGKRVDRGHAAVAAAGAAAGAGAGLGRQPPAAAAAAAVPVAAPAAAGSSLRLGPGAGTGAEAAAQGTRREATARHSGQALPGAATPGSLGSLAAPQRPQMAECATPNYRFLNTELPALMEQALAALAASCGPELPTTTLLVNCYNRATPQQGWMEAGAPTAADATLADRSRWARRAIARHASGTLHLLPATRPSAAVSAAAPAGSGDGASAATTSHGAGEQQAAAEAGALPGAAVGGEATGGTAAAAGPPQSLSQLHVEVTRGLPSGDDGAVLFSGWLGTPPPS</sequence>
<organism evidence="2 3">
    <name type="scientific">Chlamydomonas incerta</name>
    <dbReference type="NCBI Taxonomy" id="51695"/>
    <lineage>
        <taxon>Eukaryota</taxon>
        <taxon>Viridiplantae</taxon>
        <taxon>Chlorophyta</taxon>
        <taxon>core chlorophytes</taxon>
        <taxon>Chlorophyceae</taxon>
        <taxon>CS clade</taxon>
        <taxon>Chlamydomonadales</taxon>
        <taxon>Chlamydomonadaceae</taxon>
        <taxon>Chlamydomonas</taxon>
    </lineage>
</organism>
<protein>
    <submittedName>
        <fullName evidence="2">Uncharacterized protein</fullName>
    </submittedName>
</protein>
<keyword evidence="3" id="KW-1185">Reference proteome</keyword>